<comment type="caution">
    <text evidence="2">The sequence shown here is derived from an EMBL/GenBank/DDBJ whole genome shotgun (WGS) entry which is preliminary data.</text>
</comment>
<evidence type="ECO:0000313" key="2">
    <source>
        <dbReference type="EMBL" id="OTF71737.1"/>
    </source>
</evidence>
<feature type="non-terminal residue" evidence="2">
    <location>
        <position position="109"/>
    </location>
</feature>
<proteinExistence type="predicted"/>
<evidence type="ECO:0000313" key="3">
    <source>
        <dbReference type="Proteomes" id="UP000194236"/>
    </source>
</evidence>
<feature type="chain" id="PRO_5013028462" evidence="1">
    <location>
        <begin position="22"/>
        <end position="109"/>
    </location>
</feature>
<organism evidence="2 3">
    <name type="scientific">Euroglyphus maynei</name>
    <name type="common">Mayne's house dust mite</name>
    <dbReference type="NCBI Taxonomy" id="6958"/>
    <lineage>
        <taxon>Eukaryota</taxon>
        <taxon>Metazoa</taxon>
        <taxon>Ecdysozoa</taxon>
        <taxon>Arthropoda</taxon>
        <taxon>Chelicerata</taxon>
        <taxon>Arachnida</taxon>
        <taxon>Acari</taxon>
        <taxon>Acariformes</taxon>
        <taxon>Sarcoptiformes</taxon>
        <taxon>Astigmata</taxon>
        <taxon>Psoroptidia</taxon>
        <taxon>Analgoidea</taxon>
        <taxon>Pyroglyphidae</taxon>
        <taxon>Pyroglyphinae</taxon>
        <taxon>Euroglyphus</taxon>
    </lineage>
</organism>
<keyword evidence="3" id="KW-1185">Reference proteome</keyword>
<protein>
    <submittedName>
        <fullName evidence="2">Uncharacterized protein</fullName>
    </submittedName>
</protein>
<dbReference type="EMBL" id="MUJZ01059478">
    <property type="protein sequence ID" value="OTF71737.1"/>
    <property type="molecule type" value="Genomic_DNA"/>
</dbReference>
<dbReference type="AlphaFoldDB" id="A0A1Y3AUQ6"/>
<name>A0A1Y3AUQ6_EURMA</name>
<keyword evidence="1" id="KW-0732">Signal</keyword>
<sequence length="109" mass="12706">MKSFTILLFAISLLLVPLHHAGTINEIEDSNSSEMINKDVLLDNAKKLFDQGRQFLKKHRYGFDEETLLLYLAQLGEIEILIQQIKLTSNQERLKHFKEQLDIHQNTID</sequence>
<gene>
    <name evidence="2" type="ORF">BLA29_001509</name>
</gene>
<dbReference type="Proteomes" id="UP000194236">
    <property type="component" value="Unassembled WGS sequence"/>
</dbReference>
<evidence type="ECO:0000256" key="1">
    <source>
        <dbReference type="SAM" id="SignalP"/>
    </source>
</evidence>
<reference evidence="2 3" key="1">
    <citation type="submission" date="2017-03" db="EMBL/GenBank/DDBJ databases">
        <title>Genome Survey of Euroglyphus maynei.</title>
        <authorList>
            <person name="Arlian L.G."/>
            <person name="Morgan M.S."/>
            <person name="Rider S.D."/>
        </authorList>
    </citation>
    <scope>NUCLEOTIDE SEQUENCE [LARGE SCALE GENOMIC DNA]</scope>
    <source>
        <strain evidence="2">Arlian Lab</strain>
        <tissue evidence="2">Whole body</tissue>
    </source>
</reference>
<feature type="signal peptide" evidence="1">
    <location>
        <begin position="1"/>
        <end position="21"/>
    </location>
</feature>
<accession>A0A1Y3AUQ6</accession>